<comment type="caution">
    <text evidence="10">The sequence shown here is derived from an EMBL/GenBank/DDBJ whole genome shotgun (WGS) entry which is preliminary data.</text>
</comment>
<keyword evidence="5 7" id="KW-0597">Phosphoprotein</keyword>
<keyword evidence="2 5" id="KW-0145">Chemotaxis</keyword>
<proteinExistence type="inferred from homology"/>
<comment type="function">
    <text evidence="5">Involved in chemotaxis. Part of a chemotaxis signal transduction system that modulates chemotaxis in response to various stimuli. Catalyzes the demethylation of specific methylglutamate residues introduced into the chemoreceptors (methyl-accepting chemotaxis proteins or MCP) by CheR. Also mediates the irreversible deamidation of specific glutamine residues to glutamic acid.</text>
</comment>
<keyword evidence="1 5" id="KW-0963">Cytoplasm</keyword>
<evidence type="ECO:0000256" key="2">
    <source>
        <dbReference type="ARBA" id="ARBA00022500"/>
    </source>
</evidence>
<sequence length="350" mass="37932">MVAMIKVLIVDDSALVRQSFKAILESDPQIEVVATASDPYIAVQKIQKNTPDVITLDLVMPKMDGLTFLRKLMKQAPMPVVVISNQTNKGAEIALKALEYGATTIMAKPKISTADQLIEAKVELVDRVKAAYFAGKKGRFATGLKNYIPDTSQRVLNKEYSNQTVIAIGASTGGTEAIKQVLLKMPVNCPPILIVQHMPEKFTASFASRLDQSCSIVVKEAKHNEQVKSGVAYIAKGGHHMSLVKSSNKLLINISTGELVNRHRPSVNVLFDSVANVIGKHAVGVILTGMGDDGATGLLNMKQKGAYTIAQDEKTSVVFGMPLRAIENDAVEKILPLEEISDGIYNYLSK</sequence>
<accession>A0A848IUR9</accession>
<dbReference type="GO" id="GO:0050568">
    <property type="term" value="F:protein-glutamine glutaminase activity"/>
    <property type="evidence" value="ECO:0007669"/>
    <property type="project" value="UniProtKB-UniRule"/>
</dbReference>
<evidence type="ECO:0000256" key="1">
    <source>
        <dbReference type="ARBA" id="ARBA00022490"/>
    </source>
</evidence>
<reference evidence="10 11" key="1">
    <citation type="submission" date="2020-04" db="EMBL/GenBank/DDBJ databases">
        <title>Flammeovirgaceae bacterium KN852 isolated from deep sea.</title>
        <authorList>
            <person name="Zhang D.-C."/>
        </authorList>
    </citation>
    <scope>NUCLEOTIDE SEQUENCE [LARGE SCALE GENOMIC DNA]</scope>
    <source>
        <strain evidence="10 11">KN852</strain>
    </source>
</reference>
<dbReference type="Proteomes" id="UP000559010">
    <property type="component" value="Unassembled WGS sequence"/>
</dbReference>
<dbReference type="EMBL" id="JABBNU010000002">
    <property type="protein sequence ID" value="NMM47436.1"/>
    <property type="molecule type" value="Genomic_DNA"/>
</dbReference>
<comment type="domain">
    <text evidence="5">Contains a C-terminal catalytic domain, and an N-terminal region which modulates catalytic activity.</text>
</comment>
<dbReference type="CDD" id="cd17541">
    <property type="entry name" value="REC_CheB-like"/>
    <property type="match status" value="1"/>
</dbReference>
<evidence type="ECO:0000259" key="9">
    <source>
        <dbReference type="PROSITE" id="PS50122"/>
    </source>
</evidence>
<evidence type="ECO:0000256" key="6">
    <source>
        <dbReference type="PROSITE-ProRule" id="PRU00050"/>
    </source>
</evidence>
<organism evidence="10 11">
    <name type="scientific">Marinigracilibium pacificum</name>
    <dbReference type="NCBI Taxonomy" id="2729599"/>
    <lineage>
        <taxon>Bacteria</taxon>
        <taxon>Pseudomonadati</taxon>
        <taxon>Bacteroidota</taxon>
        <taxon>Cytophagia</taxon>
        <taxon>Cytophagales</taxon>
        <taxon>Flammeovirgaceae</taxon>
        <taxon>Marinigracilibium</taxon>
    </lineage>
</organism>
<dbReference type="PROSITE" id="PS50110">
    <property type="entry name" value="RESPONSE_REGULATORY"/>
    <property type="match status" value="1"/>
</dbReference>
<dbReference type="InterPro" id="IPR008248">
    <property type="entry name" value="CheB-like"/>
</dbReference>
<dbReference type="CDD" id="cd16432">
    <property type="entry name" value="CheB_Rec"/>
    <property type="match status" value="1"/>
</dbReference>
<dbReference type="Pfam" id="PF00072">
    <property type="entry name" value="Response_reg"/>
    <property type="match status" value="1"/>
</dbReference>
<keyword evidence="11" id="KW-1185">Reference proteome</keyword>
<keyword evidence="3 5" id="KW-0378">Hydrolase</keyword>
<evidence type="ECO:0000256" key="4">
    <source>
        <dbReference type="ARBA" id="ARBA00048267"/>
    </source>
</evidence>
<feature type="domain" description="Response regulatory" evidence="8">
    <location>
        <begin position="6"/>
        <end position="123"/>
    </location>
</feature>
<dbReference type="GO" id="GO:0008984">
    <property type="term" value="F:protein-glutamate methylesterase activity"/>
    <property type="evidence" value="ECO:0007669"/>
    <property type="project" value="UniProtKB-UniRule"/>
</dbReference>
<dbReference type="InterPro" id="IPR011006">
    <property type="entry name" value="CheY-like_superfamily"/>
</dbReference>
<dbReference type="PROSITE" id="PS50122">
    <property type="entry name" value="CHEB"/>
    <property type="match status" value="1"/>
</dbReference>
<evidence type="ECO:0000313" key="11">
    <source>
        <dbReference type="Proteomes" id="UP000559010"/>
    </source>
</evidence>
<dbReference type="SUPFAM" id="SSF52172">
    <property type="entry name" value="CheY-like"/>
    <property type="match status" value="1"/>
</dbReference>
<comment type="catalytic activity">
    <reaction evidence="5">
        <text>L-glutaminyl-[protein] + H2O = L-glutamyl-[protein] + NH4(+)</text>
        <dbReference type="Rhea" id="RHEA:16441"/>
        <dbReference type="Rhea" id="RHEA-COMP:10207"/>
        <dbReference type="Rhea" id="RHEA-COMP:10208"/>
        <dbReference type="ChEBI" id="CHEBI:15377"/>
        <dbReference type="ChEBI" id="CHEBI:28938"/>
        <dbReference type="ChEBI" id="CHEBI:29973"/>
        <dbReference type="ChEBI" id="CHEBI:30011"/>
        <dbReference type="EC" id="3.5.1.44"/>
    </reaction>
</comment>
<dbReference type="PIRSF" id="PIRSF000876">
    <property type="entry name" value="RR_chemtxs_CheB"/>
    <property type="match status" value="1"/>
</dbReference>
<dbReference type="Gene3D" id="3.40.50.2300">
    <property type="match status" value="1"/>
</dbReference>
<comment type="catalytic activity">
    <reaction evidence="4 5">
        <text>[protein]-L-glutamate 5-O-methyl ester + H2O = L-glutamyl-[protein] + methanol + H(+)</text>
        <dbReference type="Rhea" id="RHEA:23236"/>
        <dbReference type="Rhea" id="RHEA-COMP:10208"/>
        <dbReference type="Rhea" id="RHEA-COMP:10311"/>
        <dbReference type="ChEBI" id="CHEBI:15377"/>
        <dbReference type="ChEBI" id="CHEBI:15378"/>
        <dbReference type="ChEBI" id="CHEBI:17790"/>
        <dbReference type="ChEBI" id="CHEBI:29973"/>
        <dbReference type="ChEBI" id="CHEBI:82795"/>
        <dbReference type="EC" id="3.1.1.61"/>
    </reaction>
</comment>
<dbReference type="PANTHER" id="PTHR42872:SF6">
    <property type="entry name" value="PROTEIN-GLUTAMATE METHYLESTERASE_PROTEIN-GLUTAMINE GLUTAMINASE"/>
    <property type="match status" value="1"/>
</dbReference>
<dbReference type="PANTHER" id="PTHR42872">
    <property type="entry name" value="PROTEIN-GLUTAMATE METHYLESTERASE/PROTEIN-GLUTAMINE GLUTAMINASE"/>
    <property type="match status" value="1"/>
</dbReference>
<dbReference type="EC" id="3.5.1.44" evidence="5"/>
<gene>
    <name evidence="5" type="primary">cheB</name>
    <name evidence="10" type="ORF">HH304_03430</name>
</gene>
<comment type="subcellular location">
    <subcellularLocation>
        <location evidence="5">Cytoplasm</location>
    </subcellularLocation>
</comment>
<dbReference type="AlphaFoldDB" id="A0A848IUR9"/>
<feature type="modified residue" description="4-aspartylphosphate" evidence="5 7">
    <location>
        <position position="57"/>
    </location>
</feature>
<evidence type="ECO:0000313" key="10">
    <source>
        <dbReference type="EMBL" id="NMM47436.1"/>
    </source>
</evidence>
<dbReference type="GO" id="GO:0005737">
    <property type="term" value="C:cytoplasm"/>
    <property type="evidence" value="ECO:0007669"/>
    <property type="project" value="UniProtKB-SubCell"/>
</dbReference>
<evidence type="ECO:0000256" key="7">
    <source>
        <dbReference type="PROSITE-ProRule" id="PRU00169"/>
    </source>
</evidence>
<dbReference type="GO" id="GO:0000156">
    <property type="term" value="F:phosphorelay response regulator activity"/>
    <property type="evidence" value="ECO:0007669"/>
    <property type="project" value="InterPro"/>
</dbReference>
<evidence type="ECO:0000256" key="5">
    <source>
        <dbReference type="HAMAP-Rule" id="MF_00099"/>
    </source>
</evidence>
<feature type="active site" evidence="5 6">
    <location>
        <position position="293"/>
    </location>
</feature>
<dbReference type="EC" id="3.1.1.61" evidence="5"/>
<feature type="active site" evidence="5 6">
    <location>
        <position position="171"/>
    </location>
</feature>
<comment type="PTM">
    <text evidence="5">Phosphorylated by CheA. Phosphorylation of the N-terminal regulatory domain activates the methylesterase activity.</text>
</comment>
<evidence type="ECO:0000259" key="8">
    <source>
        <dbReference type="PROSITE" id="PS50110"/>
    </source>
</evidence>
<dbReference type="InterPro" id="IPR001789">
    <property type="entry name" value="Sig_transdc_resp-reg_receiver"/>
</dbReference>
<feature type="domain" description="CheB-type methylesterase" evidence="9">
    <location>
        <begin position="159"/>
        <end position="350"/>
    </location>
</feature>
<dbReference type="HAMAP" id="MF_00099">
    <property type="entry name" value="CheB_chemtxs"/>
    <property type="match status" value="1"/>
</dbReference>
<protein>
    <recommendedName>
        <fullName evidence="5">Protein-glutamate methylesterase/protein-glutamine glutaminase</fullName>
        <ecNumber evidence="5">3.1.1.61</ecNumber>
        <ecNumber evidence="5">3.5.1.44</ecNumber>
    </recommendedName>
</protein>
<dbReference type="InterPro" id="IPR035909">
    <property type="entry name" value="CheB_C"/>
</dbReference>
<comment type="similarity">
    <text evidence="5">Belongs to the CheB family.</text>
</comment>
<dbReference type="NCBIfam" id="NF009206">
    <property type="entry name" value="PRK12555.1"/>
    <property type="match status" value="1"/>
</dbReference>
<dbReference type="Gene3D" id="3.40.50.180">
    <property type="entry name" value="Methylesterase CheB, C-terminal domain"/>
    <property type="match status" value="1"/>
</dbReference>
<dbReference type="Pfam" id="PF01339">
    <property type="entry name" value="CheB_methylest"/>
    <property type="match status" value="1"/>
</dbReference>
<dbReference type="NCBIfam" id="NF001965">
    <property type="entry name" value="PRK00742.1"/>
    <property type="match status" value="1"/>
</dbReference>
<evidence type="ECO:0000256" key="3">
    <source>
        <dbReference type="ARBA" id="ARBA00022801"/>
    </source>
</evidence>
<dbReference type="SUPFAM" id="SSF52738">
    <property type="entry name" value="Methylesterase CheB, C-terminal domain"/>
    <property type="match status" value="1"/>
</dbReference>
<dbReference type="GO" id="GO:0006935">
    <property type="term" value="P:chemotaxis"/>
    <property type="evidence" value="ECO:0007669"/>
    <property type="project" value="UniProtKB-UniRule"/>
</dbReference>
<dbReference type="InterPro" id="IPR000673">
    <property type="entry name" value="Sig_transdc_resp-reg_Me-estase"/>
</dbReference>
<feature type="active site" evidence="5 6">
    <location>
        <position position="197"/>
    </location>
</feature>
<dbReference type="SMART" id="SM00448">
    <property type="entry name" value="REC"/>
    <property type="match status" value="1"/>
</dbReference>
<name>A0A848IUR9_9BACT</name>